<dbReference type="EMBL" id="MRZV01000144">
    <property type="protein sequence ID" value="PIK57375.1"/>
    <property type="molecule type" value="Genomic_DNA"/>
</dbReference>
<dbReference type="STRING" id="307972.A0A2G8LAY6"/>
<gene>
    <name evidence="7" type="ORF">BSL78_05702</name>
</gene>
<feature type="signal peptide" evidence="5">
    <location>
        <begin position="1"/>
        <end position="22"/>
    </location>
</feature>
<dbReference type="EC" id="3.1.1.-" evidence="5"/>
<feature type="chain" id="PRO_5013431652" description="Carboxylic ester hydrolase" evidence="5">
    <location>
        <begin position="23"/>
        <end position="545"/>
    </location>
</feature>
<evidence type="ECO:0000256" key="3">
    <source>
        <dbReference type="ARBA" id="ARBA00022801"/>
    </source>
</evidence>
<name>A0A2G8LAY6_STIJA</name>
<dbReference type="PRINTS" id="PR00878">
    <property type="entry name" value="CHOLNESTRASE"/>
</dbReference>
<sequence>MSSLPHCLVLAVLTAIVGSATGEDVFVDLQLGTVQGMSVDFIENKFINKSTKINVFKGIPYAEPPGRYRAPVAKQSWSGVFNATAFGASCEQCDNTGKVPVMVFIHGGGFTSGSSMADKYSGIPLASVGDVILVTINYRVGVTGFLATAFGGDSSKITIFGGSAGAICVDFHLISKYSQDLFDQAILESGSVSAKWLFNEYDEAFRLGRSVNCSSTDTTELVECLRQIDARTLENIARAAQIRFGPTVDGTFLDESPITIIQRGDFKDCPVIVGFNRDDGTLSMRISFLEYAFTEEPPVINQSSFNMLVTETQTRYNPVRYEIVEDSIKQQYVDWAHWDDPNHDYFDTMSRIYGDEAFSCPCLKTARDRAMMTSHPVYLYFFTQVPTTVCNNGYGPGWLGAGHAEEIQYVLIHLFLRQEWHGPMTDGENEFSVKFMQFWTNFAKSGDPSRPDSNSSPGQGDWEWPAFTIPELQYKELAIDMSIDRGLKADECAFWNAFNPDLTSYIASMDQTELEWREEFSGWQKDLEEWRMTFKEYQEDPVCSP</sequence>
<dbReference type="Pfam" id="PF00135">
    <property type="entry name" value="COesterase"/>
    <property type="match status" value="2"/>
</dbReference>
<dbReference type="SUPFAM" id="SSF53474">
    <property type="entry name" value="alpha/beta-Hydrolases"/>
    <property type="match status" value="1"/>
</dbReference>
<keyword evidence="4" id="KW-1015">Disulfide bond</keyword>
<dbReference type="InterPro" id="IPR002018">
    <property type="entry name" value="CarbesteraseB"/>
</dbReference>
<dbReference type="InterPro" id="IPR019826">
    <property type="entry name" value="Carboxylesterase_B_AS"/>
</dbReference>
<evidence type="ECO:0000313" key="8">
    <source>
        <dbReference type="Proteomes" id="UP000230750"/>
    </source>
</evidence>
<keyword evidence="3 5" id="KW-0378">Hydrolase</keyword>
<comment type="caution">
    <text evidence="7">The sequence shown here is derived from an EMBL/GenBank/DDBJ whole genome shotgun (WGS) entry which is preliminary data.</text>
</comment>
<dbReference type="InterPro" id="IPR050654">
    <property type="entry name" value="AChE-related_enzymes"/>
</dbReference>
<feature type="domain" description="Carboxylesterase type B" evidence="6">
    <location>
        <begin position="149"/>
        <end position="495"/>
    </location>
</feature>
<evidence type="ECO:0000259" key="6">
    <source>
        <dbReference type="Pfam" id="PF00135"/>
    </source>
</evidence>
<dbReference type="Gene3D" id="3.40.50.1820">
    <property type="entry name" value="alpha/beta hydrolase"/>
    <property type="match status" value="1"/>
</dbReference>
<keyword evidence="8" id="KW-1185">Reference proteome</keyword>
<evidence type="ECO:0000256" key="1">
    <source>
        <dbReference type="ARBA" id="ARBA00005964"/>
    </source>
</evidence>
<evidence type="ECO:0000256" key="4">
    <source>
        <dbReference type="ARBA" id="ARBA00023157"/>
    </source>
</evidence>
<dbReference type="Proteomes" id="UP000230750">
    <property type="component" value="Unassembled WGS sequence"/>
</dbReference>
<dbReference type="GO" id="GO:0004104">
    <property type="term" value="F:cholinesterase activity"/>
    <property type="evidence" value="ECO:0007669"/>
    <property type="project" value="InterPro"/>
</dbReference>
<dbReference type="OrthoDB" id="408631at2759"/>
<comment type="similarity">
    <text evidence="1 5">Belongs to the type-B carboxylesterase/lipase family.</text>
</comment>
<proteinExistence type="inferred from homology"/>
<keyword evidence="5" id="KW-0732">Signal</keyword>
<organism evidence="7 8">
    <name type="scientific">Stichopus japonicus</name>
    <name type="common">Sea cucumber</name>
    <dbReference type="NCBI Taxonomy" id="307972"/>
    <lineage>
        <taxon>Eukaryota</taxon>
        <taxon>Metazoa</taxon>
        <taxon>Echinodermata</taxon>
        <taxon>Eleutherozoa</taxon>
        <taxon>Echinozoa</taxon>
        <taxon>Holothuroidea</taxon>
        <taxon>Aspidochirotacea</taxon>
        <taxon>Aspidochirotida</taxon>
        <taxon>Stichopodidae</taxon>
        <taxon>Apostichopus</taxon>
    </lineage>
</organism>
<protein>
    <recommendedName>
        <fullName evidence="5">Carboxylic ester hydrolase</fullName>
        <ecNumber evidence="5">3.1.1.-</ecNumber>
    </recommendedName>
</protein>
<dbReference type="InterPro" id="IPR000997">
    <property type="entry name" value="Cholinesterase"/>
</dbReference>
<dbReference type="InterPro" id="IPR029058">
    <property type="entry name" value="AB_hydrolase_fold"/>
</dbReference>
<dbReference type="PANTHER" id="PTHR43918">
    <property type="entry name" value="ACETYLCHOLINESTERASE"/>
    <property type="match status" value="1"/>
</dbReference>
<dbReference type="PROSITE" id="PS00122">
    <property type="entry name" value="CARBOXYLESTERASE_B_1"/>
    <property type="match status" value="1"/>
</dbReference>
<keyword evidence="2" id="KW-0719">Serine esterase</keyword>
<dbReference type="PANTHER" id="PTHR43918:SF4">
    <property type="entry name" value="CARBOXYLIC ESTER HYDROLASE"/>
    <property type="match status" value="1"/>
</dbReference>
<dbReference type="AlphaFoldDB" id="A0A2G8LAY6"/>
<evidence type="ECO:0000256" key="5">
    <source>
        <dbReference type="RuleBase" id="RU361235"/>
    </source>
</evidence>
<evidence type="ECO:0000256" key="2">
    <source>
        <dbReference type="ARBA" id="ARBA00022487"/>
    </source>
</evidence>
<feature type="domain" description="Carboxylesterase type B" evidence="6">
    <location>
        <begin position="95"/>
        <end position="148"/>
    </location>
</feature>
<accession>A0A2G8LAY6</accession>
<reference evidence="7 8" key="1">
    <citation type="journal article" date="2017" name="PLoS Biol.">
        <title>The sea cucumber genome provides insights into morphological evolution and visceral regeneration.</title>
        <authorList>
            <person name="Zhang X."/>
            <person name="Sun L."/>
            <person name="Yuan J."/>
            <person name="Sun Y."/>
            <person name="Gao Y."/>
            <person name="Zhang L."/>
            <person name="Li S."/>
            <person name="Dai H."/>
            <person name="Hamel J.F."/>
            <person name="Liu C."/>
            <person name="Yu Y."/>
            <person name="Liu S."/>
            <person name="Lin W."/>
            <person name="Guo K."/>
            <person name="Jin S."/>
            <person name="Xu P."/>
            <person name="Storey K.B."/>
            <person name="Huan P."/>
            <person name="Zhang T."/>
            <person name="Zhou Y."/>
            <person name="Zhang J."/>
            <person name="Lin C."/>
            <person name="Li X."/>
            <person name="Xing L."/>
            <person name="Huo D."/>
            <person name="Sun M."/>
            <person name="Wang L."/>
            <person name="Mercier A."/>
            <person name="Li F."/>
            <person name="Yang H."/>
            <person name="Xiang J."/>
        </authorList>
    </citation>
    <scope>NUCLEOTIDE SEQUENCE [LARGE SCALE GENOMIC DNA]</scope>
    <source>
        <strain evidence="7">Shaxun</strain>
        <tissue evidence="7">Muscle</tissue>
    </source>
</reference>
<evidence type="ECO:0000313" key="7">
    <source>
        <dbReference type="EMBL" id="PIK57375.1"/>
    </source>
</evidence>